<comment type="catalytic activity">
    <reaction evidence="1">
        <text>ATP + protein L-histidine = ADP + protein N-phospho-L-histidine.</text>
        <dbReference type="EC" id="2.7.13.3"/>
    </reaction>
</comment>
<dbReference type="OrthoDB" id="227596at2"/>
<evidence type="ECO:0000256" key="2">
    <source>
        <dbReference type="ARBA" id="ARBA00012438"/>
    </source>
</evidence>
<dbReference type="Pfam" id="PF02518">
    <property type="entry name" value="HATPase_c"/>
    <property type="match status" value="1"/>
</dbReference>
<evidence type="ECO:0000256" key="5">
    <source>
        <dbReference type="ARBA" id="ARBA00022741"/>
    </source>
</evidence>
<feature type="transmembrane region" description="Helical" evidence="9">
    <location>
        <begin position="39"/>
        <end position="56"/>
    </location>
</feature>
<feature type="transmembrane region" description="Helical" evidence="9">
    <location>
        <begin position="146"/>
        <end position="169"/>
    </location>
</feature>
<feature type="domain" description="Signal transduction histidine kinase subgroup 3 dimerisation and phosphoacceptor" evidence="11">
    <location>
        <begin position="188"/>
        <end position="254"/>
    </location>
</feature>
<dbReference type="InterPro" id="IPR003594">
    <property type="entry name" value="HATPase_dom"/>
</dbReference>
<dbReference type="GO" id="GO:0000155">
    <property type="term" value="F:phosphorelay sensor kinase activity"/>
    <property type="evidence" value="ECO:0007669"/>
    <property type="project" value="InterPro"/>
</dbReference>
<protein>
    <recommendedName>
        <fullName evidence="2">histidine kinase</fullName>
        <ecNumber evidence="2">2.7.13.3</ecNumber>
    </recommendedName>
</protein>
<evidence type="ECO:0000259" key="11">
    <source>
        <dbReference type="Pfam" id="PF07730"/>
    </source>
</evidence>
<dbReference type="InterPro" id="IPR050482">
    <property type="entry name" value="Sensor_HK_TwoCompSys"/>
</dbReference>
<dbReference type="Pfam" id="PF07730">
    <property type="entry name" value="HisKA_3"/>
    <property type="match status" value="1"/>
</dbReference>
<feature type="transmembrane region" description="Helical" evidence="9">
    <location>
        <begin position="96"/>
        <end position="115"/>
    </location>
</feature>
<evidence type="ECO:0000259" key="10">
    <source>
        <dbReference type="Pfam" id="PF02518"/>
    </source>
</evidence>
<evidence type="ECO:0000256" key="9">
    <source>
        <dbReference type="SAM" id="Phobius"/>
    </source>
</evidence>
<keyword evidence="5" id="KW-0547">Nucleotide-binding</keyword>
<dbReference type="EMBL" id="SMKP01000018">
    <property type="protein sequence ID" value="TDD23395.1"/>
    <property type="molecule type" value="Genomic_DNA"/>
</dbReference>
<sequence>MRAGSGGALWWRRRAGAVAVVVVPAAGTAAVLAGGPPVMLSMALTMAAALGVLLVRPYDGRRVAATTCAAGVVSLAATAGVLLLGEEQRQEGASSGWLLGESAGLLILIMVTVRVAPARNALVSAVLAGCAMPVLLLRFGTGTPTLAALAGFAVWVLSAVLAAMVGLYLRSLDDYRARSVRAARQAQRAQLARDLHDFVAHDVSEMLAQAQAGQILAERDPRESAAAFRRIEHAALQALASMDRTVRMLHEDDLAAEQPAHRTPLPGLADLRELAGRFSSSGTATVHLDIDASLEEPGDGVPREVAATAYRVVVESLTNVRRHAAAASRVEVSVRGAPAADALEVTVTDDAVAGHPPRGVARGGGLGLAGLTERVEALGGTLTAGPHAPGGWRVAATVPLAPAPVRIRQVRA</sequence>
<keyword evidence="9" id="KW-1133">Transmembrane helix</keyword>
<feature type="domain" description="Histidine kinase/HSP90-like ATPase" evidence="10">
    <location>
        <begin position="308"/>
        <end position="401"/>
    </location>
</feature>
<keyword evidence="13" id="KW-1185">Reference proteome</keyword>
<keyword evidence="7" id="KW-0067">ATP-binding</keyword>
<dbReference type="SUPFAM" id="SSF55874">
    <property type="entry name" value="ATPase domain of HSP90 chaperone/DNA topoisomerase II/histidine kinase"/>
    <property type="match status" value="1"/>
</dbReference>
<keyword evidence="9" id="KW-0472">Membrane</keyword>
<dbReference type="InterPro" id="IPR011712">
    <property type="entry name" value="Sig_transdc_His_kin_sub3_dim/P"/>
</dbReference>
<accession>A0A4R4X020</accession>
<dbReference type="Proteomes" id="UP000294543">
    <property type="component" value="Unassembled WGS sequence"/>
</dbReference>
<evidence type="ECO:0000313" key="12">
    <source>
        <dbReference type="EMBL" id="TDD23395.1"/>
    </source>
</evidence>
<keyword evidence="6 12" id="KW-0418">Kinase</keyword>
<dbReference type="PANTHER" id="PTHR24421:SF10">
    <property type="entry name" value="NITRATE_NITRITE SENSOR PROTEIN NARQ"/>
    <property type="match status" value="1"/>
</dbReference>
<gene>
    <name evidence="12" type="ORF">E1294_09045</name>
</gene>
<dbReference type="GO" id="GO:0046983">
    <property type="term" value="F:protein dimerization activity"/>
    <property type="evidence" value="ECO:0007669"/>
    <property type="project" value="InterPro"/>
</dbReference>
<dbReference type="EC" id="2.7.13.3" evidence="2"/>
<name>A0A4R4X020_9ACTN</name>
<dbReference type="GO" id="GO:0005524">
    <property type="term" value="F:ATP binding"/>
    <property type="evidence" value="ECO:0007669"/>
    <property type="project" value="UniProtKB-KW"/>
</dbReference>
<dbReference type="GO" id="GO:0016020">
    <property type="term" value="C:membrane"/>
    <property type="evidence" value="ECO:0007669"/>
    <property type="project" value="InterPro"/>
</dbReference>
<evidence type="ECO:0000256" key="4">
    <source>
        <dbReference type="ARBA" id="ARBA00022679"/>
    </source>
</evidence>
<evidence type="ECO:0000256" key="8">
    <source>
        <dbReference type="ARBA" id="ARBA00023012"/>
    </source>
</evidence>
<dbReference type="Gene3D" id="3.30.565.10">
    <property type="entry name" value="Histidine kinase-like ATPase, C-terminal domain"/>
    <property type="match status" value="1"/>
</dbReference>
<dbReference type="InterPro" id="IPR036890">
    <property type="entry name" value="HATPase_C_sf"/>
</dbReference>
<organism evidence="12 13">
    <name type="scientific">Nonomuraea diastatica</name>
    <dbReference type="NCBI Taxonomy" id="1848329"/>
    <lineage>
        <taxon>Bacteria</taxon>
        <taxon>Bacillati</taxon>
        <taxon>Actinomycetota</taxon>
        <taxon>Actinomycetes</taxon>
        <taxon>Streptosporangiales</taxon>
        <taxon>Streptosporangiaceae</taxon>
        <taxon>Nonomuraea</taxon>
    </lineage>
</organism>
<feature type="transmembrane region" description="Helical" evidence="9">
    <location>
        <begin position="63"/>
        <end position="84"/>
    </location>
</feature>
<dbReference type="PANTHER" id="PTHR24421">
    <property type="entry name" value="NITRATE/NITRITE SENSOR PROTEIN NARX-RELATED"/>
    <property type="match status" value="1"/>
</dbReference>
<reference evidence="12 13" key="1">
    <citation type="submission" date="2019-03" db="EMBL/GenBank/DDBJ databases">
        <title>Draft genome sequences of novel Actinobacteria.</title>
        <authorList>
            <person name="Sahin N."/>
            <person name="Ay H."/>
            <person name="Saygin H."/>
        </authorList>
    </citation>
    <scope>NUCLEOTIDE SEQUENCE [LARGE SCALE GENOMIC DNA]</scope>
    <source>
        <strain evidence="12 13">KC712</strain>
    </source>
</reference>
<dbReference type="RefSeq" id="WP_132506723.1">
    <property type="nucleotide sequence ID" value="NZ_SMKP01000018.1"/>
</dbReference>
<keyword evidence="9" id="KW-0812">Transmembrane</keyword>
<comment type="caution">
    <text evidence="12">The sequence shown here is derived from an EMBL/GenBank/DDBJ whole genome shotgun (WGS) entry which is preliminary data.</text>
</comment>
<evidence type="ECO:0000256" key="1">
    <source>
        <dbReference type="ARBA" id="ARBA00000085"/>
    </source>
</evidence>
<keyword evidence="8" id="KW-0902">Two-component regulatory system</keyword>
<keyword evidence="4" id="KW-0808">Transferase</keyword>
<dbReference type="AlphaFoldDB" id="A0A4R4X020"/>
<evidence type="ECO:0000256" key="7">
    <source>
        <dbReference type="ARBA" id="ARBA00022840"/>
    </source>
</evidence>
<evidence type="ECO:0000313" key="13">
    <source>
        <dbReference type="Proteomes" id="UP000294543"/>
    </source>
</evidence>
<evidence type="ECO:0000256" key="3">
    <source>
        <dbReference type="ARBA" id="ARBA00022553"/>
    </source>
</evidence>
<keyword evidence="3" id="KW-0597">Phosphoprotein</keyword>
<evidence type="ECO:0000256" key="6">
    <source>
        <dbReference type="ARBA" id="ARBA00022777"/>
    </source>
</evidence>
<dbReference type="CDD" id="cd16917">
    <property type="entry name" value="HATPase_UhpB-NarQ-NarX-like"/>
    <property type="match status" value="1"/>
</dbReference>
<proteinExistence type="predicted"/>
<feature type="transmembrane region" description="Helical" evidence="9">
    <location>
        <begin position="122"/>
        <end position="140"/>
    </location>
</feature>
<dbReference type="Gene3D" id="1.20.5.1930">
    <property type="match status" value="1"/>
</dbReference>